<proteinExistence type="predicted"/>
<protein>
    <submittedName>
        <fullName evidence="1">Uncharacterized protein</fullName>
    </submittedName>
</protein>
<dbReference type="Proteomes" id="UP001057402">
    <property type="component" value="Chromosome 6"/>
</dbReference>
<evidence type="ECO:0000313" key="2">
    <source>
        <dbReference type="Proteomes" id="UP001057402"/>
    </source>
</evidence>
<keyword evidence="2" id="KW-1185">Reference proteome</keyword>
<organism evidence="1 2">
    <name type="scientific">Melastoma candidum</name>
    <dbReference type="NCBI Taxonomy" id="119954"/>
    <lineage>
        <taxon>Eukaryota</taxon>
        <taxon>Viridiplantae</taxon>
        <taxon>Streptophyta</taxon>
        <taxon>Embryophyta</taxon>
        <taxon>Tracheophyta</taxon>
        <taxon>Spermatophyta</taxon>
        <taxon>Magnoliopsida</taxon>
        <taxon>eudicotyledons</taxon>
        <taxon>Gunneridae</taxon>
        <taxon>Pentapetalae</taxon>
        <taxon>rosids</taxon>
        <taxon>malvids</taxon>
        <taxon>Myrtales</taxon>
        <taxon>Melastomataceae</taxon>
        <taxon>Melastomatoideae</taxon>
        <taxon>Melastomateae</taxon>
        <taxon>Melastoma</taxon>
    </lineage>
</organism>
<reference evidence="2" key="1">
    <citation type="journal article" date="2023" name="Front. Plant Sci.">
        <title>Chromosomal-level genome assembly of Melastoma candidum provides insights into trichome evolution.</title>
        <authorList>
            <person name="Zhong Y."/>
            <person name="Wu W."/>
            <person name="Sun C."/>
            <person name="Zou P."/>
            <person name="Liu Y."/>
            <person name="Dai S."/>
            <person name="Zhou R."/>
        </authorList>
    </citation>
    <scope>NUCLEOTIDE SEQUENCE [LARGE SCALE GENOMIC DNA]</scope>
</reference>
<gene>
    <name evidence="1" type="ORF">MLD38_022783</name>
</gene>
<comment type="caution">
    <text evidence="1">The sequence shown here is derived from an EMBL/GenBank/DDBJ whole genome shotgun (WGS) entry which is preliminary data.</text>
</comment>
<name>A0ACB9QNU9_9MYRT</name>
<dbReference type="EMBL" id="CM042885">
    <property type="protein sequence ID" value="KAI4366995.1"/>
    <property type="molecule type" value="Genomic_DNA"/>
</dbReference>
<sequence>MRAIVNSPTVSDFAVDFLSSEYFKYIDVRDFLSRLYDIGGVVSVVAVSSLFILMTEHGLEYPTFMENLSGHFDTSLDIQPLESAMISVGN</sequence>
<evidence type="ECO:0000313" key="1">
    <source>
        <dbReference type="EMBL" id="KAI4366995.1"/>
    </source>
</evidence>
<accession>A0ACB9QNU9</accession>